<dbReference type="GO" id="GO:0005634">
    <property type="term" value="C:nucleus"/>
    <property type="evidence" value="ECO:0007669"/>
    <property type="project" value="TreeGrafter"/>
</dbReference>
<dbReference type="RefSeq" id="XP_040722164.1">
    <property type="nucleotide sequence ID" value="XM_040868133.1"/>
</dbReference>
<gene>
    <name evidence="8" type="ORF">BCR37DRAFT_352506</name>
</gene>
<dbReference type="InterPro" id="IPR013083">
    <property type="entry name" value="Znf_RING/FYVE/PHD"/>
</dbReference>
<dbReference type="EMBL" id="MCFI01000028">
    <property type="protein sequence ID" value="ORY74858.1"/>
    <property type="molecule type" value="Genomic_DNA"/>
</dbReference>
<dbReference type="PROSITE" id="PS51266">
    <property type="entry name" value="ZF_CHY"/>
    <property type="match status" value="1"/>
</dbReference>
<dbReference type="SMART" id="SM00184">
    <property type="entry name" value="RING"/>
    <property type="match status" value="1"/>
</dbReference>
<proteinExistence type="predicted"/>
<keyword evidence="1" id="KW-0479">Metal-binding</keyword>
<evidence type="ECO:0000313" key="9">
    <source>
        <dbReference type="Proteomes" id="UP000193685"/>
    </source>
</evidence>
<dbReference type="Gene3D" id="3.30.40.10">
    <property type="entry name" value="Zinc/RING finger domain, C3HC4 (zinc finger)"/>
    <property type="match status" value="1"/>
</dbReference>
<evidence type="ECO:0000256" key="3">
    <source>
        <dbReference type="ARBA" id="ARBA00022833"/>
    </source>
</evidence>
<dbReference type="Pfam" id="PF13639">
    <property type="entry name" value="zf-RING_2"/>
    <property type="match status" value="1"/>
</dbReference>
<dbReference type="Pfam" id="PF14599">
    <property type="entry name" value="zinc_ribbon_6"/>
    <property type="match status" value="1"/>
</dbReference>
<dbReference type="PROSITE" id="PS51270">
    <property type="entry name" value="ZF_CTCHY"/>
    <property type="match status" value="1"/>
</dbReference>
<name>A0A1Y2ETG6_PROLT</name>
<feature type="domain" description="CHY-type" evidence="6">
    <location>
        <begin position="36"/>
        <end position="103"/>
    </location>
</feature>
<dbReference type="GO" id="GO:0006511">
    <property type="term" value="P:ubiquitin-dependent protein catabolic process"/>
    <property type="evidence" value="ECO:0007669"/>
    <property type="project" value="TreeGrafter"/>
</dbReference>
<evidence type="ECO:0000256" key="4">
    <source>
        <dbReference type="PROSITE-ProRule" id="PRU00601"/>
    </source>
</evidence>
<dbReference type="PANTHER" id="PTHR21319">
    <property type="entry name" value="RING FINGER AND CHY ZINC FINGER DOMAIN-CONTAINING PROTEIN 1"/>
    <property type="match status" value="1"/>
</dbReference>
<organism evidence="8 9">
    <name type="scientific">Protomyces lactucae-debilis</name>
    <dbReference type="NCBI Taxonomy" id="2754530"/>
    <lineage>
        <taxon>Eukaryota</taxon>
        <taxon>Fungi</taxon>
        <taxon>Dikarya</taxon>
        <taxon>Ascomycota</taxon>
        <taxon>Taphrinomycotina</taxon>
        <taxon>Taphrinomycetes</taxon>
        <taxon>Taphrinales</taxon>
        <taxon>Protomycetaceae</taxon>
        <taxon>Protomyces</taxon>
    </lineage>
</organism>
<dbReference type="OrthoDB" id="411372at2759"/>
<dbReference type="Gene3D" id="2.20.28.10">
    <property type="match status" value="1"/>
</dbReference>
<evidence type="ECO:0000259" key="5">
    <source>
        <dbReference type="PROSITE" id="PS50089"/>
    </source>
</evidence>
<accession>A0A1Y2ETG6</accession>
<dbReference type="CDD" id="cd16464">
    <property type="entry name" value="RING-H2_Pirh2-like"/>
    <property type="match status" value="1"/>
</dbReference>
<protein>
    <submittedName>
        <fullName evidence="8">Zinc-ribbon-domain-containing protein</fullName>
    </submittedName>
</protein>
<dbReference type="SUPFAM" id="SSF161245">
    <property type="entry name" value="Zinc hairpin stack"/>
    <property type="match status" value="1"/>
</dbReference>
<reference evidence="8 9" key="1">
    <citation type="submission" date="2016-07" db="EMBL/GenBank/DDBJ databases">
        <title>Pervasive Adenine N6-methylation of Active Genes in Fungi.</title>
        <authorList>
            <consortium name="DOE Joint Genome Institute"/>
            <person name="Mondo S.J."/>
            <person name="Dannebaum R.O."/>
            <person name="Kuo R.C."/>
            <person name="Labutti K."/>
            <person name="Haridas S."/>
            <person name="Kuo A."/>
            <person name="Salamov A."/>
            <person name="Ahrendt S.R."/>
            <person name="Lipzen A."/>
            <person name="Sullivan W."/>
            <person name="Andreopoulos W.B."/>
            <person name="Clum A."/>
            <person name="Lindquist E."/>
            <person name="Daum C."/>
            <person name="Ramamoorthy G.K."/>
            <person name="Gryganskyi A."/>
            <person name="Culley D."/>
            <person name="Magnuson J.K."/>
            <person name="James T.Y."/>
            <person name="O'Malley M.A."/>
            <person name="Stajich J.E."/>
            <person name="Spatafora J.W."/>
            <person name="Visel A."/>
            <person name="Grigoriev I.V."/>
        </authorList>
    </citation>
    <scope>NUCLEOTIDE SEQUENCE [LARGE SCALE GENOMIC DNA]</scope>
    <source>
        <strain evidence="8 9">12-1054</strain>
    </source>
</reference>
<dbReference type="SUPFAM" id="SSF57850">
    <property type="entry name" value="RING/U-box"/>
    <property type="match status" value="1"/>
</dbReference>
<evidence type="ECO:0000256" key="1">
    <source>
        <dbReference type="ARBA" id="ARBA00022723"/>
    </source>
</evidence>
<comment type="caution">
    <text evidence="8">The sequence shown here is derived from an EMBL/GenBank/DDBJ whole genome shotgun (WGS) entry which is preliminary data.</text>
</comment>
<feature type="domain" description="CTCHY-type" evidence="7">
    <location>
        <begin position="105"/>
        <end position="171"/>
    </location>
</feature>
<dbReference type="AlphaFoldDB" id="A0A1Y2ETG6"/>
<dbReference type="PANTHER" id="PTHR21319:SF0">
    <property type="entry name" value="AND RING FINGER DOMAIN PROTEIN, PUTATIVE (AFU_ORTHOLOGUE AFUA_1G08900)-RELATED"/>
    <property type="match status" value="1"/>
</dbReference>
<keyword evidence="3" id="KW-0862">Zinc</keyword>
<dbReference type="STRING" id="56484.A0A1Y2ETG6"/>
<dbReference type="GO" id="GO:0016567">
    <property type="term" value="P:protein ubiquitination"/>
    <property type="evidence" value="ECO:0007669"/>
    <property type="project" value="TreeGrafter"/>
</dbReference>
<dbReference type="GO" id="GO:0061630">
    <property type="term" value="F:ubiquitin protein ligase activity"/>
    <property type="evidence" value="ECO:0007669"/>
    <property type="project" value="TreeGrafter"/>
</dbReference>
<dbReference type="InterPro" id="IPR017921">
    <property type="entry name" value="Znf_CTCHY"/>
</dbReference>
<dbReference type="GO" id="GO:0008270">
    <property type="term" value="F:zinc ion binding"/>
    <property type="evidence" value="ECO:0007669"/>
    <property type="project" value="UniProtKB-KW"/>
</dbReference>
<dbReference type="InterPro" id="IPR001841">
    <property type="entry name" value="Znf_RING"/>
</dbReference>
<dbReference type="InterPro" id="IPR008913">
    <property type="entry name" value="Znf_CHY"/>
</dbReference>
<dbReference type="InterPro" id="IPR037274">
    <property type="entry name" value="Znf_CHY_sf"/>
</dbReference>
<dbReference type="InterPro" id="IPR037275">
    <property type="entry name" value="Znf_CTCHY_sf"/>
</dbReference>
<evidence type="ECO:0000256" key="2">
    <source>
        <dbReference type="ARBA" id="ARBA00022771"/>
    </source>
</evidence>
<dbReference type="Pfam" id="PF05495">
    <property type="entry name" value="zf-CHY"/>
    <property type="match status" value="1"/>
</dbReference>
<evidence type="ECO:0000313" key="8">
    <source>
        <dbReference type="EMBL" id="ORY74858.1"/>
    </source>
</evidence>
<evidence type="ECO:0000259" key="7">
    <source>
        <dbReference type="PROSITE" id="PS51270"/>
    </source>
</evidence>
<dbReference type="GeneID" id="63784732"/>
<sequence length="304" mass="34977">MTQRYVSLSHRRDSAIRREIGQPLTALDLAKTYHNEAGNQLGCQHYRRNCKLECSTCHTIWPCRFCHDEQADHTLVRTETKTMLCMLCSTLQDAAQYCKNCSQCMALYYCDKCKLWDDDPEKPIYHCAKCKICRVGRGIGKDFFHCDKCNVCMAINRQDSHRCIEHSTECDCPICGEYMFSSTQTVVFMNCGHSIHQACYHKHIKTNYRCPTCSKSLRNMDSSFRMLDHQIAQQRMPSPYCLWKAKILCNDCQSRSTVPYHFLGHKCDNCLSYNVAIDKVIKEEGAEAEATPATAVEEEPVVLE</sequence>
<keyword evidence="2 4" id="KW-0863">Zinc-finger</keyword>
<evidence type="ECO:0000259" key="6">
    <source>
        <dbReference type="PROSITE" id="PS51266"/>
    </source>
</evidence>
<keyword evidence="9" id="KW-1185">Reference proteome</keyword>
<dbReference type="InterPro" id="IPR039512">
    <property type="entry name" value="RCHY1_zinc-ribbon"/>
</dbReference>
<feature type="domain" description="RING-type" evidence="5">
    <location>
        <begin position="172"/>
        <end position="214"/>
    </location>
</feature>
<dbReference type="Proteomes" id="UP000193685">
    <property type="component" value="Unassembled WGS sequence"/>
</dbReference>
<dbReference type="SUPFAM" id="SSF161219">
    <property type="entry name" value="CHY zinc finger-like"/>
    <property type="match status" value="1"/>
</dbReference>
<dbReference type="PROSITE" id="PS50089">
    <property type="entry name" value="ZF_RING_2"/>
    <property type="match status" value="1"/>
</dbReference>
<dbReference type="OMA" id="KLYPCRL"/>